<evidence type="ECO:0000313" key="1">
    <source>
        <dbReference type="EMBL" id="KAJ2769297.1"/>
    </source>
</evidence>
<sequence>MSVLLRGCGARVLPQAQCLRRGVSSTAAVHGLKVLFFGTDEFAARALAGLETSRFAKNTAIDHIEVVCPPSVFKKKGLREKLYWRAQAAVAASALGLKVHNPPDRDMSTWKVPTVCEAHGGGNFDIGVVASFGRILPPSIIDSFNQGMINVHPSLLPLYRGPSPIQTAILNGDTTTGVTVQELHPRRVDAGRVLAQVPFPIRPSATRLDLMFQLGYLGGEMAGKVLQNLAHVRANSVAQSENNVTTTRLFEMIDTRIDWETMTAVDIFRMHRAHYGHEPVYSHLRIKNKHVMIKLLDIKLAVPSQKPLADNYLDLSPGTLTKKKLVPYIEIPCIGGGRIHVYRFGPAGKAHLDSGQFNAGYIKKSKDARLVTHPGDPRRLTAPFVYPQGYVRPTLEAVTAEEEAYTAAFKQEAAEEAAERKSATAVENDDNDNDDE</sequence>
<name>A0ACC1JXI8_9FUNG</name>
<gene>
    <name evidence="1" type="primary">FMT1</name>
    <name evidence="1" type="ORF">IWQ57_003165</name>
</gene>
<comment type="caution">
    <text evidence="1">The sequence shown here is derived from an EMBL/GenBank/DDBJ whole genome shotgun (WGS) entry which is preliminary data.</text>
</comment>
<dbReference type="EMBL" id="JANBUJ010000968">
    <property type="protein sequence ID" value="KAJ2769297.1"/>
    <property type="molecule type" value="Genomic_DNA"/>
</dbReference>
<protein>
    <submittedName>
        <fullName evidence="1">Methionyl-tRNA formyltransferase</fullName>
        <ecNumber evidence="1">2.1.2.9</ecNumber>
    </submittedName>
</protein>
<keyword evidence="1" id="KW-0808">Transferase</keyword>
<evidence type="ECO:0000313" key="2">
    <source>
        <dbReference type="Proteomes" id="UP001140234"/>
    </source>
</evidence>
<dbReference type="EC" id="2.1.2.9" evidence="1"/>
<keyword evidence="2" id="KW-1185">Reference proteome</keyword>
<proteinExistence type="predicted"/>
<organism evidence="1 2">
    <name type="scientific">Coemansia nantahalensis</name>
    <dbReference type="NCBI Taxonomy" id="2789366"/>
    <lineage>
        <taxon>Eukaryota</taxon>
        <taxon>Fungi</taxon>
        <taxon>Fungi incertae sedis</taxon>
        <taxon>Zoopagomycota</taxon>
        <taxon>Kickxellomycotina</taxon>
        <taxon>Kickxellomycetes</taxon>
        <taxon>Kickxellales</taxon>
        <taxon>Kickxellaceae</taxon>
        <taxon>Coemansia</taxon>
    </lineage>
</organism>
<accession>A0ACC1JXI8</accession>
<reference evidence="1" key="1">
    <citation type="submission" date="2022-07" db="EMBL/GenBank/DDBJ databases">
        <title>Phylogenomic reconstructions and comparative analyses of Kickxellomycotina fungi.</title>
        <authorList>
            <person name="Reynolds N.K."/>
            <person name="Stajich J.E."/>
            <person name="Barry K."/>
            <person name="Grigoriev I.V."/>
            <person name="Crous P."/>
            <person name="Smith M.E."/>
        </authorList>
    </citation>
    <scope>NUCLEOTIDE SEQUENCE</scope>
    <source>
        <strain evidence="1">CBS 109366</strain>
    </source>
</reference>
<dbReference type="Proteomes" id="UP001140234">
    <property type="component" value="Unassembled WGS sequence"/>
</dbReference>